<reference evidence="2 3" key="1">
    <citation type="submission" date="2018-05" db="EMBL/GenBank/DDBJ databases">
        <title>Acuticoccus sediminis sp. nov., isolated from deep-sea sediment of Indian Ocean.</title>
        <authorList>
            <person name="Liu X."/>
            <person name="Lai Q."/>
            <person name="Du Y."/>
            <person name="Sun F."/>
            <person name="Zhang X."/>
            <person name="Wang S."/>
            <person name="Shao Z."/>
        </authorList>
    </citation>
    <scope>NUCLEOTIDE SEQUENCE [LARGE SCALE GENOMIC DNA]</scope>
    <source>
        <strain evidence="2 3">PTG4-2</strain>
    </source>
</reference>
<dbReference type="Pfam" id="PF11306">
    <property type="entry name" value="DUF3108"/>
    <property type="match status" value="1"/>
</dbReference>
<evidence type="ECO:0000256" key="1">
    <source>
        <dbReference type="SAM" id="SignalP"/>
    </source>
</evidence>
<evidence type="ECO:0008006" key="4">
    <source>
        <dbReference type="Google" id="ProtNLM"/>
    </source>
</evidence>
<feature type="signal peptide" evidence="1">
    <location>
        <begin position="1"/>
        <end position="36"/>
    </location>
</feature>
<dbReference type="InterPro" id="IPR021457">
    <property type="entry name" value="DUF3108"/>
</dbReference>
<gene>
    <name evidence="2" type="ORF">DLJ53_01050</name>
</gene>
<protein>
    <recommendedName>
        <fullName evidence="4">DUF3108 domain-containing protein</fullName>
    </recommendedName>
</protein>
<organism evidence="2 3">
    <name type="scientific">Acuticoccus sediminis</name>
    <dbReference type="NCBI Taxonomy" id="2184697"/>
    <lineage>
        <taxon>Bacteria</taxon>
        <taxon>Pseudomonadati</taxon>
        <taxon>Pseudomonadota</taxon>
        <taxon>Alphaproteobacteria</taxon>
        <taxon>Hyphomicrobiales</taxon>
        <taxon>Amorphaceae</taxon>
        <taxon>Acuticoccus</taxon>
    </lineage>
</organism>
<proteinExistence type="predicted"/>
<accession>A0A8B2NSF1</accession>
<name>A0A8B2NSF1_9HYPH</name>
<keyword evidence="1" id="KW-0732">Signal</keyword>
<dbReference type="Proteomes" id="UP000249590">
    <property type="component" value="Unassembled WGS sequence"/>
</dbReference>
<keyword evidence="3" id="KW-1185">Reference proteome</keyword>
<evidence type="ECO:0000313" key="3">
    <source>
        <dbReference type="Proteomes" id="UP000249590"/>
    </source>
</evidence>
<comment type="caution">
    <text evidence="2">The sequence shown here is derived from an EMBL/GenBank/DDBJ whole genome shotgun (WGS) entry which is preliminary data.</text>
</comment>
<dbReference type="EMBL" id="QHHQ01000001">
    <property type="protein sequence ID" value="RAI03147.1"/>
    <property type="molecule type" value="Genomic_DNA"/>
</dbReference>
<dbReference type="AlphaFoldDB" id="A0A8B2NSF1"/>
<feature type="chain" id="PRO_5032912269" description="DUF3108 domain-containing protein" evidence="1">
    <location>
        <begin position="37"/>
        <end position="278"/>
    </location>
</feature>
<sequence>MGRMPSGLESAMNRVGTSIFAATLAAVPLAATPAAADIKVDATYEISIAGWGIARANMNFTLDKSGYKADIFMRPKGVATIVTAVRTSVSVDGQATSRGEVYPSNYSVSAEEIARPVRVTMKMRSGNVTSLRAQPPLKDRPGRVPVTDAHRRGVVDPLSSGLIPAKAPDARDACNHVMKIFDGWTRYDVKLYYKGRRKVETQGYSGTGTVCGARWVPVAGHRPAKPEVQYLERNKALEVTVVPLPGAGYAIPYQVRIGTPNGEILIEPSAFSISGTGV</sequence>
<evidence type="ECO:0000313" key="2">
    <source>
        <dbReference type="EMBL" id="RAI03147.1"/>
    </source>
</evidence>